<gene>
    <name evidence="5" type="ORF">EB796_014030</name>
</gene>
<dbReference type="GO" id="GO:0005737">
    <property type="term" value="C:cytoplasm"/>
    <property type="evidence" value="ECO:0007669"/>
    <property type="project" value="TreeGrafter"/>
</dbReference>
<dbReference type="InterPro" id="IPR056527">
    <property type="entry name" value="WD40_RFWD3"/>
</dbReference>
<protein>
    <submittedName>
        <fullName evidence="5">NEDD1</fullName>
    </submittedName>
</protein>
<dbReference type="InterPro" id="IPR036322">
    <property type="entry name" value="WD40_repeat_dom_sf"/>
</dbReference>
<proteinExistence type="predicted"/>
<dbReference type="Gene3D" id="2.130.10.10">
    <property type="entry name" value="YVTN repeat-like/Quinoprotein amine dehydrogenase"/>
    <property type="match status" value="2"/>
</dbReference>
<dbReference type="Pfam" id="PF12894">
    <property type="entry name" value="ANAPC4_WD40"/>
    <property type="match status" value="1"/>
</dbReference>
<dbReference type="PANTHER" id="PTHR44414">
    <property type="entry name" value="PROTEIN NEDD1"/>
    <property type="match status" value="1"/>
</dbReference>
<comment type="caution">
    <text evidence="5">The sequence shown here is derived from an EMBL/GenBank/DDBJ whole genome shotgun (WGS) entry which is preliminary data.</text>
</comment>
<evidence type="ECO:0000256" key="2">
    <source>
        <dbReference type="SAM" id="MobiDB-lite"/>
    </source>
</evidence>
<keyword evidence="6" id="KW-1185">Reference proteome</keyword>
<dbReference type="InterPro" id="IPR001680">
    <property type="entry name" value="WD40_rpt"/>
</dbReference>
<name>A0A7J7JMT3_BUGNE</name>
<dbReference type="Pfam" id="PF23419">
    <property type="entry name" value="WD40_RFWD3"/>
    <property type="match status" value="1"/>
</dbReference>
<dbReference type="InterPro" id="IPR024977">
    <property type="entry name" value="Apc4-like_WD40_dom"/>
</dbReference>
<dbReference type="GO" id="GO:0000922">
    <property type="term" value="C:spindle pole"/>
    <property type="evidence" value="ECO:0007669"/>
    <property type="project" value="TreeGrafter"/>
</dbReference>
<dbReference type="PROSITE" id="PS50082">
    <property type="entry name" value="WD_REPEATS_2"/>
    <property type="match status" value="1"/>
</dbReference>
<sequence>MTMLASGADDLRVWDGKKSDDLIKQYTPNVSKVSSLSWNYNNSQVVSISPGGCSIDVTHLDSDMQTVSYPILDEAVCLSWSNNGKHIALGCTDHEVKIFDLKTQTTKKTYKGHKSPLTCVTYNYNDTAIASSSKNGEVVLHNAITDLTTRLITTIKLQAIQGLQYSYHHHSMIASVSDDASLVLWDTGARRSIHQFTRSHKAPATDLMFSPANDKLLLSCGLDKNIVLYDVLNKSIVRTLQVDTPLSTISMNSNGYQIATGTIKGQILLHDLRVGSEIQHRFTAHRSSVHCLAYESKIRPKKSKSTSSHRSSSIDSYDSKHVNEEDHPLPQHTPLTTLDQNAKNGEGVAPLNYSAEGNKSASISLGVDNSLFSPDVSAASRHSSAYRENQSVNSAESALADRLAGNSVFSPAEDQVPHHQPTQSLYSPNLHNQVRSQDVPQHPVSKSRSQANTHIKRELPAPPAAAAPPADPTSHQLSPIQHRLNNTVHFSTPKGASPTDGREVIGAGGDSTEPFIQQMKMELKQQLKSDIMGEVKELVETMKDDIKQAISDHHLEMIKQFYLMQVHVETQASHHSLNHNLLRENEELKAEIERLKRCY</sequence>
<accession>A0A7J7JMT3</accession>
<dbReference type="SMART" id="SM00320">
    <property type="entry name" value="WD40"/>
    <property type="match status" value="6"/>
</dbReference>
<dbReference type="AlphaFoldDB" id="A0A7J7JMT3"/>
<evidence type="ECO:0000313" key="5">
    <source>
        <dbReference type="EMBL" id="KAF6027662.1"/>
    </source>
</evidence>
<feature type="region of interest" description="Disordered" evidence="2">
    <location>
        <begin position="300"/>
        <end position="353"/>
    </location>
</feature>
<feature type="compositionally biased region" description="Polar residues" evidence="2">
    <location>
        <begin position="333"/>
        <end position="343"/>
    </location>
</feature>
<feature type="domain" description="E3 ubiquitin-protein ligase RFWD3-like WD40" evidence="4">
    <location>
        <begin position="194"/>
        <end position="294"/>
    </location>
</feature>
<dbReference type="PANTHER" id="PTHR44414:SF1">
    <property type="entry name" value="PROTEIN NEDD1"/>
    <property type="match status" value="1"/>
</dbReference>
<dbReference type="InterPro" id="IPR015943">
    <property type="entry name" value="WD40/YVTN_repeat-like_dom_sf"/>
</dbReference>
<dbReference type="GO" id="GO:0005814">
    <property type="term" value="C:centriole"/>
    <property type="evidence" value="ECO:0007669"/>
    <property type="project" value="TreeGrafter"/>
</dbReference>
<evidence type="ECO:0000256" key="1">
    <source>
        <dbReference type="PROSITE-ProRule" id="PRU00221"/>
    </source>
</evidence>
<keyword evidence="1" id="KW-0853">WD repeat</keyword>
<feature type="domain" description="Anaphase-promoting complex subunit 4-like WD40" evidence="3">
    <location>
        <begin position="75"/>
        <end position="124"/>
    </location>
</feature>
<dbReference type="GO" id="GO:0036064">
    <property type="term" value="C:ciliary basal body"/>
    <property type="evidence" value="ECO:0007669"/>
    <property type="project" value="TreeGrafter"/>
</dbReference>
<dbReference type="OrthoDB" id="1602884at2759"/>
<reference evidence="5" key="1">
    <citation type="submission" date="2020-06" db="EMBL/GenBank/DDBJ databases">
        <title>Draft genome of Bugula neritina, a colonial animal packing powerful symbionts and potential medicines.</title>
        <authorList>
            <person name="Rayko M."/>
        </authorList>
    </citation>
    <scope>NUCLEOTIDE SEQUENCE [LARGE SCALE GENOMIC DNA]</scope>
    <source>
        <strain evidence="5">Kwan_BN1</strain>
    </source>
</reference>
<dbReference type="SUPFAM" id="SSF50978">
    <property type="entry name" value="WD40 repeat-like"/>
    <property type="match status" value="1"/>
</dbReference>
<dbReference type="GO" id="GO:0043015">
    <property type="term" value="F:gamma-tubulin binding"/>
    <property type="evidence" value="ECO:0007669"/>
    <property type="project" value="TreeGrafter"/>
</dbReference>
<evidence type="ECO:0000259" key="3">
    <source>
        <dbReference type="Pfam" id="PF12894"/>
    </source>
</evidence>
<dbReference type="GO" id="GO:0005813">
    <property type="term" value="C:centrosome"/>
    <property type="evidence" value="ECO:0007669"/>
    <property type="project" value="TreeGrafter"/>
</dbReference>
<feature type="repeat" description="WD" evidence="1">
    <location>
        <begin position="197"/>
        <end position="239"/>
    </location>
</feature>
<dbReference type="GO" id="GO:0000278">
    <property type="term" value="P:mitotic cell cycle"/>
    <property type="evidence" value="ECO:0007669"/>
    <property type="project" value="TreeGrafter"/>
</dbReference>
<dbReference type="GO" id="GO:0007020">
    <property type="term" value="P:microtubule nucleation"/>
    <property type="evidence" value="ECO:0007669"/>
    <property type="project" value="TreeGrafter"/>
</dbReference>
<evidence type="ECO:0000313" key="6">
    <source>
        <dbReference type="Proteomes" id="UP000593567"/>
    </source>
</evidence>
<dbReference type="EMBL" id="VXIV02002054">
    <property type="protein sequence ID" value="KAF6027662.1"/>
    <property type="molecule type" value="Genomic_DNA"/>
</dbReference>
<dbReference type="Proteomes" id="UP000593567">
    <property type="component" value="Unassembled WGS sequence"/>
</dbReference>
<feature type="compositionally biased region" description="Low complexity" evidence="2">
    <location>
        <begin position="305"/>
        <end position="316"/>
    </location>
</feature>
<feature type="region of interest" description="Disordered" evidence="2">
    <location>
        <begin position="434"/>
        <end position="453"/>
    </location>
</feature>
<dbReference type="InterPro" id="IPR052818">
    <property type="entry name" value="NEDD1_Spindle_Assembly"/>
</dbReference>
<feature type="compositionally biased region" description="Basic and acidic residues" evidence="2">
    <location>
        <begin position="317"/>
        <end position="329"/>
    </location>
</feature>
<evidence type="ECO:0000259" key="4">
    <source>
        <dbReference type="Pfam" id="PF23419"/>
    </source>
</evidence>
<organism evidence="5 6">
    <name type="scientific">Bugula neritina</name>
    <name type="common">Brown bryozoan</name>
    <name type="synonym">Sertularia neritina</name>
    <dbReference type="NCBI Taxonomy" id="10212"/>
    <lineage>
        <taxon>Eukaryota</taxon>
        <taxon>Metazoa</taxon>
        <taxon>Spiralia</taxon>
        <taxon>Lophotrochozoa</taxon>
        <taxon>Bryozoa</taxon>
        <taxon>Gymnolaemata</taxon>
        <taxon>Cheilostomatida</taxon>
        <taxon>Flustrina</taxon>
        <taxon>Buguloidea</taxon>
        <taxon>Bugulidae</taxon>
        <taxon>Bugula</taxon>
    </lineage>
</organism>